<proteinExistence type="inferred from homology"/>
<dbReference type="GO" id="GO:0019956">
    <property type="term" value="F:chemokine binding"/>
    <property type="evidence" value="ECO:0007669"/>
    <property type="project" value="InterPro"/>
</dbReference>
<accession>A0AA88T1R1</accession>
<dbReference type="GO" id="GO:0001525">
    <property type="term" value="P:angiogenesis"/>
    <property type="evidence" value="ECO:0007669"/>
    <property type="project" value="InterPro"/>
</dbReference>
<dbReference type="PANTHER" id="PTHR24226:SF5">
    <property type="entry name" value="CHEMOKINE (C-X-C MOTIF) RECEPTOR 7"/>
    <property type="match status" value="1"/>
</dbReference>
<reference evidence="14" key="1">
    <citation type="submission" date="2023-07" db="EMBL/GenBank/DDBJ databases">
        <title>Chromosome-level Genome Assembly of Striped Snakehead (Channa striata).</title>
        <authorList>
            <person name="Liu H."/>
        </authorList>
    </citation>
    <scope>NUCLEOTIDE SEQUENCE</scope>
    <source>
        <strain evidence="14">Gz</strain>
        <tissue evidence="14">Muscle</tissue>
    </source>
</reference>
<feature type="domain" description="G-protein coupled receptors family 1 profile" evidence="13">
    <location>
        <begin position="71"/>
        <end position="326"/>
    </location>
</feature>
<evidence type="ECO:0000256" key="7">
    <source>
        <dbReference type="ARBA" id="ARBA00023157"/>
    </source>
</evidence>
<dbReference type="PROSITE" id="PS50262">
    <property type="entry name" value="G_PROTEIN_RECEP_F1_2"/>
    <property type="match status" value="1"/>
</dbReference>
<keyword evidence="4 12" id="KW-1133">Transmembrane helix</keyword>
<dbReference type="PRINTS" id="PR00646">
    <property type="entry name" value="RDC1ORPHANR"/>
</dbReference>
<keyword evidence="9" id="KW-0325">Glycoprotein</keyword>
<keyword evidence="3 11" id="KW-0812">Transmembrane</keyword>
<evidence type="ECO:0000256" key="8">
    <source>
        <dbReference type="ARBA" id="ARBA00023170"/>
    </source>
</evidence>
<evidence type="ECO:0000256" key="5">
    <source>
        <dbReference type="ARBA" id="ARBA00023040"/>
    </source>
</evidence>
<gene>
    <name evidence="14" type="ORF">Q5P01_005995</name>
</gene>
<dbReference type="InterPro" id="IPR017452">
    <property type="entry name" value="GPCR_Rhodpsn_7TM"/>
</dbReference>
<dbReference type="Pfam" id="PF00001">
    <property type="entry name" value="7tm_1"/>
    <property type="match status" value="1"/>
</dbReference>
<dbReference type="InterPro" id="IPR001416">
    <property type="entry name" value="ACKR3"/>
</dbReference>
<evidence type="ECO:0000256" key="2">
    <source>
        <dbReference type="ARBA" id="ARBA00022475"/>
    </source>
</evidence>
<dbReference type="GO" id="GO:0006935">
    <property type="term" value="P:chemotaxis"/>
    <property type="evidence" value="ECO:0007669"/>
    <property type="project" value="InterPro"/>
</dbReference>
<feature type="transmembrane region" description="Helical" evidence="12">
    <location>
        <begin position="92"/>
        <end position="111"/>
    </location>
</feature>
<dbReference type="GO" id="GO:0001570">
    <property type="term" value="P:vasculogenesis"/>
    <property type="evidence" value="ECO:0007669"/>
    <property type="project" value="InterPro"/>
</dbReference>
<dbReference type="PROSITE" id="PS00237">
    <property type="entry name" value="G_PROTEIN_RECEP_F1_1"/>
    <property type="match status" value="1"/>
</dbReference>
<keyword evidence="5 11" id="KW-0297">G-protein coupled receptor</keyword>
<evidence type="ECO:0000256" key="1">
    <source>
        <dbReference type="ARBA" id="ARBA00004651"/>
    </source>
</evidence>
<dbReference type="AlphaFoldDB" id="A0AA88T1R1"/>
<feature type="transmembrane region" description="Helical" evidence="12">
    <location>
        <begin position="170"/>
        <end position="188"/>
    </location>
</feature>
<evidence type="ECO:0000313" key="14">
    <source>
        <dbReference type="EMBL" id="KAK2857260.1"/>
    </source>
</evidence>
<feature type="transmembrane region" description="Helical" evidence="12">
    <location>
        <begin position="219"/>
        <end position="245"/>
    </location>
</feature>
<evidence type="ECO:0000259" key="13">
    <source>
        <dbReference type="PROSITE" id="PS50262"/>
    </source>
</evidence>
<evidence type="ECO:0000256" key="4">
    <source>
        <dbReference type="ARBA" id="ARBA00022989"/>
    </source>
</evidence>
<dbReference type="EMBL" id="JAUPFM010000003">
    <property type="protein sequence ID" value="KAK2857260.1"/>
    <property type="molecule type" value="Genomic_DNA"/>
</dbReference>
<comment type="subcellular location">
    <subcellularLocation>
        <location evidence="1">Cell membrane</location>
        <topology evidence="1">Multi-pass membrane protein</topology>
    </subcellularLocation>
</comment>
<name>A0AA88T1R1_CHASR</name>
<dbReference type="GO" id="GO:0004930">
    <property type="term" value="F:G protein-coupled receptor activity"/>
    <property type="evidence" value="ECO:0007669"/>
    <property type="project" value="UniProtKB-KW"/>
</dbReference>
<dbReference type="PANTHER" id="PTHR24226">
    <property type="entry name" value="G-PROTEIN COUPLED RECEPTOR 182 AND ESTROGEN RECEPTOR 1"/>
    <property type="match status" value="1"/>
</dbReference>
<evidence type="ECO:0000256" key="3">
    <source>
        <dbReference type="ARBA" id="ARBA00022692"/>
    </source>
</evidence>
<feature type="transmembrane region" description="Helical" evidence="12">
    <location>
        <begin position="265"/>
        <end position="286"/>
    </location>
</feature>
<keyword evidence="15" id="KW-1185">Reference proteome</keyword>
<comment type="similarity">
    <text evidence="11">Belongs to the G-protein coupled receptor 1 family.</text>
</comment>
<keyword evidence="8 11" id="KW-0675">Receptor</keyword>
<dbReference type="Proteomes" id="UP001187415">
    <property type="component" value="Unassembled WGS sequence"/>
</dbReference>
<dbReference type="FunFam" id="1.20.1070.10:FF:000141">
    <property type="entry name" value="atypical chemokine receptor 3"/>
    <property type="match status" value="1"/>
</dbReference>
<keyword evidence="7" id="KW-1015">Disulfide bond</keyword>
<dbReference type="GO" id="GO:0015026">
    <property type="term" value="F:coreceptor activity"/>
    <property type="evidence" value="ECO:0007669"/>
    <property type="project" value="InterPro"/>
</dbReference>
<keyword evidence="6 12" id="KW-0472">Membrane</keyword>
<feature type="transmembrane region" description="Helical" evidence="12">
    <location>
        <begin position="52"/>
        <end position="80"/>
    </location>
</feature>
<evidence type="ECO:0000313" key="15">
    <source>
        <dbReference type="Proteomes" id="UP001187415"/>
    </source>
</evidence>
<dbReference type="InterPro" id="IPR047143">
    <property type="entry name" value="GPER1-like"/>
</dbReference>
<evidence type="ECO:0000256" key="9">
    <source>
        <dbReference type="ARBA" id="ARBA00023180"/>
    </source>
</evidence>
<feature type="transmembrane region" description="Helical" evidence="12">
    <location>
        <begin position="131"/>
        <end position="150"/>
    </location>
</feature>
<evidence type="ECO:0000256" key="6">
    <source>
        <dbReference type="ARBA" id="ARBA00023136"/>
    </source>
</evidence>
<keyword evidence="10 11" id="KW-0807">Transducer</keyword>
<evidence type="ECO:0000256" key="11">
    <source>
        <dbReference type="RuleBase" id="RU000688"/>
    </source>
</evidence>
<sequence>MTSSFGCRTTMSLASSDLTELLELWEQLNLTDHDNLTHVETLLCSGSVRHPAFLYVLSVLYIFIFLVGLAANALVVWVNLRSGWTHYETHLYVLNLAMADLCVVGTLPIWVTSLLWGGHWPFGEAVCKLTHLVFSVNLFSSIFFLTCMSVDRYLSITHFADAPDSRKKKVARRLICVLVWLLALVASVPDTYFLQVVKSTHYNGAVCRPVYPSHNPREWMVGIQLSFIVLGFAIPFPVIAIFYLLLAAAIPPSSDQERRVSRRIILTYIVVFLVCWLPFHGILLLDTFSLLNVLPFSCSLENFLDMALHLTQCFSLVHCCINPILYNFLNRNYRYDLMKAFIFKYSTKTGLARLINASHVSETEYSAMAMDNSLPL</sequence>
<keyword evidence="2" id="KW-1003">Cell membrane</keyword>
<evidence type="ECO:0000256" key="12">
    <source>
        <dbReference type="SAM" id="Phobius"/>
    </source>
</evidence>
<dbReference type="SUPFAM" id="SSF81321">
    <property type="entry name" value="Family A G protein-coupled receptor-like"/>
    <property type="match status" value="1"/>
</dbReference>
<protein>
    <recommendedName>
        <fullName evidence="13">G-protein coupled receptors family 1 profile domain-containing protein</fullName>
    </recommendedName>
</protein>
<feature type="transmembrane region" description="Helical" evidence="12">
    <location>
        <begin position="306"/>
        <end position="329"/>
    </location>
</feature>
<evidence type="ECO:0000256" key="10">
    <source>
        <dbReference type="ARBA" id="ARBA00023224"/>
    </source>
</evidence>
<dbReference type="PRINTS" id="PR00237">
    <property type="entry name" value="GPCRRHODOPSN"/>
</dbReference>
<dbReference type="Gene3D" id="1.20.1070.10">
    <property type="entry name" value="Rhodopsin 7-helix transmembrane proteins"/>
    <property type="match status" value="1"/>
</dbReference>
<comment type="caution">
    <text evidence="14">The sequence shown here is derived from an EMBL/GenBank/DDBJ whole genome shotgun (WGS) entry which is preliminary data.</text>
</comment>
<dbReference type="InterPro" id="IPR000276">
    <property type="entry name" value="GPCR_Rhodpsn"/>
</dbReference>
<dbReference type="GO" id="GO:0005886">
    <property type="term" value="C:plasma membrane"/>
    <property type="evidence" value="ECO:0007669"/>
    <property type="project" value="UniProtKB-SubCell"/>
</dbReference>
<organism evidence="14 15">
    <name type="scientific">Channa striata</name>
    <name type="common">Snakehead murrel</name>
    <name type="synonym">Ophicephalus striatus</name>
    <dbReference type="NCBI Taxonomy" id="64152"/>
    <lineage>
        <taxon>Eukaryota</taxon>
        <taxon>Metazoa</taxon>
        <taxon>Chordata</taxon>
        <taxon>Craniata</taxon>
        <taxon>Vertebrata</taxon>
        <taxon>Euteleostomi</taxon>
        <taxon>Actinopterygii</taxon>
        <taxon>Neopterygii</taxon>
        <taxon>Teleostei</taxon>
        <taxon>Neoteleostei</taxon>
        <taxon>Acanthomorphata</taxon>
        <taxon>Anabantaria</taxon>
        <taxon>Anabantiformes</taxon>
        <taxon>Channoidei</taxon>
        <taxon>Channidae</taxon>
        <taxon>Channa</taxon>
    </lineage>
</organism>